<feature type="compositionally biased region" description="Basic residues" evidence="1">
    <location>
        <begin position="1"/>
        <end position="32"/>
    </location>
</feature>
<feature type="compositionally biased region" description="Low complexity" evidence="1">
    <location>
        <begin position="150"/>
        <end position="161"/>
    </location>
</feature>
<reference evidence="2" key="1">
    <citation type="submission" date="2020-02" db="EMBL/GenBank/DDBJ databases">
        <authorList>
            <person name="Meier V. D."/>
        </authorList>
    </citation>
    <scope>NUCLEOTIDE SEQUENCE</scope>
    <source>
        <strain evidence="2">AVDCRST_MAG57</strain>
    </source>
</reference>
<feature type="compositionally biased region" description="Low complexity" evidence="1">
    <location>
        <begin position="46"/>
        <end position="56"/>
    </location>
</feature>
<feature type="compositionally biased region" description="Basic residues" evidence="1">
    <location>
        <begin position="164"/>
        <end position="185"/>
    </location>
</feature>
<dbReference type="EMBL" id="CADCTI010000100">
    <property type="protein sequence ID" value="CAA9231766.1"/>
    <property type="molecule type" value="Genomic_DNA"/>
</dbReference>
<feature type="compositionally biased region" description="Basic residues" evidence="1">
    <location>
        <begin position="57"/>
        <end position="86"/>
    </location>
</feature>
<evidence type="ECO:0000313" key="2">
    <source>
        <dbReference type="EMBL" id="CAA9231766.1"/>
    </source>
</evidence>
<feature type="region of interest" description="Disordered" evidence="1">
    <location>
        <begin position="1"/>
        <end position="239"/>
    </location>
</feature>
<dbReference type="AlphaFoldDB" id="A0A6J4HSP0"/>
<accession>A0A6J4HSP0</accession>
<name>A0A6J4HSP0_9ACTN</name>
<feature type="compositionally biased region" description="Basic residues" evidence="1">
    <location>
        <begin position="98"/>
        <end position="116"/>
    </location>
</feature>
<feature type="non-terminal residue" evidence="2">
    <location>
        <position position="1"/>
    </location>
</feature>
<evidence type="ECO:0000256" key="1">
    <source>
        <dbReference type="SAM" id="MobiDB-lite"/>
    </source>
</evidence>
<protein>
    <submittedName>
        <fullName evidence="2">Short-chain dehydrogenase/reductase SDR</fullName>
    </submittedName>
</protein>
<feature type="compositionally biased region" description="Basic and acidic residues" evidence="1">
    <location>
        <begin position="87"/>
        <end position="97"/>
    </location>
</feature>
<organism evidence="2">
    <name type="scientific">uncultured Blastococcus sp</name>
    <dbReference type="NCBI Taxonomy" id="217144"/>
    <lineage>
        <taxon>Bacteria</taxon>
        <taxon>Bacillati</taxon>
        <taxon>Actinomycetota</taxon>
        <taxon>Actinomycetes</taxon>
        <taxon>Geodermatophilales</taxon>
        <taxon>Geodermatophilaceae</taxon>
        <taxon>Blastococcus</taxon>
        <taxon>environmental samples</taxon>
    </lineage>
</organism>
<gene>
    <name evidence="2" type="ORF">AVDCRST_MAG57-1858</name>
</gene>
<proteinExistence type="predicted"/>
<feature type="non-terminal residue" evidence="2">
    <location>
        <position position="276"/>
    </location>
</feature>
<sequence length="276" mass="31804">AQDLVHHRRIPRVRQGVGHRRPRPWGQRRRHRAGPEDARRPRAAVRRPGPAPAAGRGRPRRRVRRRQGRPRPVRPAGRRRQQRRLRTVRDDRGDLRGRGPRPVRHQRVRRALRHPGRAALPPRAGLRPHPAGQQHRRHQRLPEHRHLQRLQVGPRGVQPVVGRGGRRLRHQGHPHRARRVRHRLGRLVGEARHAGPRLRRLPREGRRAAQGPRRQPRRTAGHPRGGPPDRGRRRAAAPGLLRQCRTRDRRAGLRVAVGHLAHLGAAVDRGARPRGL</sequence>